<reference evidence="1" key="1">
    <citation type="submission" date="2021-04" db="EMBL/GenBank/DDBJ databases">
        <title>Microbacterium tenobrionis sp. nov. and Microbacterium allomyrinae sp. nov., isolated from larvae of Tenobrio molitor and Allomyrina dichotoma, respectively.</title>
        <authorList>
            <person name="Lee S.D."/>
        </authorList>
    </citation>
    <scope>NUCLEOTIDE SEQUENCE</scope>
    <source>
        <strain evidence="1">BWT-G7</strain>
    </source>
</reference>
<name>A0A9X1LVW6_9MICO</name>
<protein>
    <submittedName>
        <fullName evidence="1">Uncharacterized protein</fullName>
    </submittedName>
</protein>
<keyword evidence="2" id="KW-1185">Reference proteome</keyword>
<sequence>MSAPTKVTDQESCAAFDDVSTILQNAHMGLSSGRMSQQEYDGWLRLATRVLDRVPTSGEGAVSDGIAASKAAAPAIPLGTIAPPLIGGDAWNNAAPLAAACTAAGYVFVVESWTGG</sequence>
<evidence type="ECO:0000313" key="2">
    <source>
        <dbReference type="Proteomes" id="UP001139354"/>
    </source>
</evidence>
<comment type="caution">
    <text evidence="1">The sequence shown here is derived from an EMBL/GenBank/DDBJ whole genome shotgun (WGS) entry which is preliminary data.</text>
</comment>
<dbReference type="RefSeq" id="WP_229384641.1">
    <property type="nucleotide sequence ID" value="NZ_JAGTTN010000003.1"/>
</dbReference>
<organism evidence="1 2">
    <name type="scientific">Microbacterium allomyrinae</name>
    <dbReference type="NCBI Taxonomy" id="2830666"/>
    <lineage>
        <taxon>Bacteria</taxon>
        <taxon>Bacillati</taxon>
        <taxon>Actinomycetota</taxon>
        <taxon>Actinomycetes</taxon>
        <taxon>Micrococcales</taxon>
        <taxon>Microbacteriaceae</taxon>
        <taxon>Microbacterium</taxon>
    </lineage>
</organism>
<dbReference type="EMBL" id="JAGTTN010000003">
    <property type="protein sequence ID" value="MCC2032676.1"/>
    <property type="molecule type" value="Genomic_DNA"/>
</dbReference>
<evidence type="ECO:0000313" key="1">
    <source>
        <dbReference type="EMBL" id="MCC2032676.1"/>
    </source>
</evidence>
<proteinExistence type="predicted"/>
<dbReference type="Proteomes" id="UP001139354">
    <property type="component" value="Unassembled WGS sequence"/>
</dbReference>
<dbReference type="AlphaFoldDB" id="A0A9X1LVW6"/>
<gene>
    <name evidence="1" type="ORF">KEC57_10845</name>
</gene>
<accession>A0A9X1LVW6</accession>